<dbReference type="EMBL" id="BGPR01041700">
    <property type="protein sequence ID" value="GBO18031.1"/>
    <property type="molecule type" value="Genomic_DNA"/>
</dbReference>
<name>A0A4Y2V0I5_ARAVE</name>
<organism evidence="2 3">
    <name type="scientific">Araneus ventricosus</name>
    <name type="common">Orbweaver spider</name>
    <name type="synonym">Epeira ventricosa</name>
    <dbReference type="NCBI Taxonomy" id="182803"/>
    <lineage>
        <taxon>Eukaryota</taxon>
        <taxon>Metazoa</taxon>
        <taxon>Ecdysozoa</taxon>
        <taxon>Arthropoda</taxon>
        <taxon>Chelicerata</taxon>
        <taxon>Arachnida</taxon>
        <taxon>Araneae</taxon>
        <taxon>Araneomorphae</taxon>
        <taxon>Entelegynae</taxon>
        <taxon>Araneoidea</taxon>
        <taxon>Araneidae</taxon>
        <taxon>Araneus</taxon>
    </lineage>
</organism>
<keyword evidence="3" id="KW-1185">Reference proteome</keyword>
<evidence type="ECO:0000256" key="1">
    <source>
        <dbReference type="SAM" id="MobiDB-lite"/>
    </source>
</evidence>
<gene>
    <name evidence="2" type="ORF">AVEN_13094_1</name>
</gene>
<sequence>NQRPSSSESAPSSSRIQKLHLLWSQRDPMSSLESDDPIILYESRPHHHLESKRPLPQNKEAHHPQESSTPSFL</sequence>
<dbReference type="AlphaFoldDB" id="A0A4Y2V0I5"/>
<evidence type="ECO:0000313" key="3">
    <source>
        <dbReference type="Proteomes" id="UP000499080"/>
    </source>
</evidence>
<feature type="non-terminal residue" evidence="2">
    <location>
        <position position="1"/>
    </location>
</feature>
<proteinExistence type="predicted"/>
<accession>A0A4Y2V0I5</accession>
<reference evidence="2 3" key="1">
    <citation type="journal article" date="2019" name="Sci. Rep.">
        <title>Orb-weaving spider Araneus ventricosus genome elucidates the spidroin gene catalogue.</title>
        <authorList>
            <person name="Kono N."/>
            <person name="Nakamura H."/>
            <person name="Ohtoshi R."/>
            <person name="Moran D.A.P."/>
            <person name="Shinohara A."/>
            <person name="Yoshida Y."/>
            <person name="Fujiwara M."/>
            <person name="Mori M."/>
            <person name="Tomita M."/>
            <person name="Arakawa K."/>
        </authorList>
    </citation>
    <scope>NUCLEOTIDE SEQUENCE [LARGE SCALE GENOMIC DNA]</scope>
</reference>
<protein>
    <submittedName>
        <fullName evidence="2">Uncharacterized protein</fullName>
    </submittedName>
</protein>
<feature type="region of interest" description="Disordered" evidence="1">
    <location>
        <begin position="27"/>
        <end position="73"/>
    </location>
</feature>
<comment type="caution">
    <text evidence="2">The sequence shown here is derived from an EMBL/GenBank/DDBJ whole genome shotgun (WGS) entry which is preliminary data.</text>
</comment>
<evidence type="ECO:0000313" key="2">
    <source>
        <dbReference type="EMBL" id="GBO18031.1"/>
    </source>
</evidence>
<dbReference type="Proteomes" id="UP000499080">
    <property type="component" value="Unassembled WGS sequence"/>
</dbReference>